<feature type="transmembrane region" description="Helical" evidence="4">
    <location>
        <begin position="48"/>
        <end position="67"/>
    </location>
</feature>
<dbReference type="AlphaFoldDB" id="A0A2T6B5R2"/>
<feature type="transmembrane region" description="Helical" evidence="4">
    <location>
        <begin position="79"/>
        <end position="96"/>
    </location>
</feature>
<dbReference type="PANTHER" id="PTHR11360:SF308">
    <property type="entry name" value="BLL3089 PROTEIN"/>
    <property type="match status" value="1"/>
</dbReference>
<dbReference type="PROSITE" id="PS50850">
    <property type="entry name" value="MFS"/>
    <property type="match status" value="1"/>
</dbReference>
<keyword evidence="1 4" id="KW-0812">Transmembrane</keyword>
<comment type="caution">
    <text evidence="6">The sequence shown here is derived from an EMBL/GenBank/DDBJ whole genome shotgun (WGS) entry which is preliminary data.</text>
</comment>
<organism evidence="6 7">
    <name type="scientific">Allosediminivita pacifica</name>
    <dbReference type="NCBI Taxonomy" id="1267769"/>
    <lineage>
        <taxon>Bacteria</taxon>
        <taxon>Pseudomonadati</taxon>
        <taxon>Pseudomonadota</taxon>
        <taxon>Alphaproteobacteria</taxon>
        <taxon>Rhodobacterales</taxon>
        <taxon>Paracoccaceae</taxon>
        <taxon>Allosediminivita</taxon>
    </lineage>
</organism>
<dbReference type="Gene3D" id="1.20.1250.20">
    <property type="entry name" value="MFS general substrate transporter like domains"/>
    <property type="match status" value="1"/>
</dbReference>
<keyword evidence="3 4" id="KW-0472">Membrane</keyword>
<dbReference type="InterPro" id="IPR050327">
    <property type="entry name" value="Proton-linked_MCT"/>
</dbReference>
<feature type="transmembrane region" description="Helical" evidence="4">
    <location>
        <begin position="220"/>
        <end position="241"/>
    </location>
</feature>
<evidence type="ECO:0000259" key="5">
    <source>
        <dbReference type="PROSITE" id="PS50850"/>
    </source>
</evidence>
<protein>
    <submittedName>
        <fullName evidence="6">Putative MFS family arabinose efflux permease</fullName>
    </submittedName>
</protein>
<reference evidence="6 7" key="1">
    <citation type="submission" date="2018-04" db="EMBL/GenBank/DDBJ databases">
        <title>Genomic Encyclopedia of Archaeal and Bacterial Type Strains, Phase II (KMG-II): from individual species to whole genera.</title>
        <authorList>
            <person name="Goeker M."/>
        </authorList>
    </citation>
    <scope>NUCLEOTIDE SEQUENCE [LARGE SCALE GENOMIC DNA]</scope>
    <source>
        <strain evidence="6 7">DSM 29329</strain>
    </source>
</reference>
<keyword evidence="7" id="KW-1185">Reference proteome</keyword>
<dbReference type="EMBL" id="QBKN01000003">
    <property type="protein sequence ID" value="PTX51394.1"/>
    <property type="molecule type" value="Genomic_DNA"/>
</dbReference>
<accession>A0A2T6B5R2</accession>
<feature type="transmembrane region" description="Helical" evidence="4">
    <location>
        <begin position="12"/>
        <end position="36"/>
    </location>
</feature>
<evidence type="ECO:0000313" key="6">
    <source>
        <dbReference type="EMBL" id="PTX51394.1"/>
    </source>
</evidence>
<evidence type="ECO:0000256" key="2">
    <source>
        <dbReference type="ARBA" id="ARBA00022989"/>
    </source>
</evidence>
<feature type="transmembrane region" description="Helical" evidence="4">
    <location>
        <begin position="286"/>
        <end position="302"/>
    </location>
</feature>
<evidence type="ECO:0000313" key="7">
    <source>
        <dbReference type="Proteomes" id="UP000244069"/>
    </source>
</evidence>
<feature type="transmembrane region" description="Helical" evidence="4">
    <location>
        <begin position="261"/>
        <end position="279"/>
    </location>
</feature>
<feature type="transmembrane region" description="Helical" evidence="4">
    <location>
        <begin position="378"/>
        <end position="399"/>
    </location>
</feature>
<feature type="transmembrane region" description="Helical" evidence="4">
    <location>
        <begin position="144"/>
        <end position="164"/>
    </location>
</feature>
<dbReference type="PANTHER" id="PTHR11360">
    <property type="entry name" value="MONOCARBOXYLATE TRANSPORTER"/>
    <property type="match status" value="1"/>
</dbReference>
<feature type="transmembrane region" description="Helical" evidence="4">
    <location>
        <begin position="170"/>
        <end position="188"/>
    </location>
</feature>
<feature type="transmembrane region" description="Helical" evidence="4">
    <location>
        <begin position="348"/>
        <end position="372"/>
    </location>
</feature>
<proteinExistence type="predicted"/>
<sequence>MRSLRFFVENAPFLGAGVLLTFLSSFGQTFFISVFAGEIRSTFDLSHGAWGTLYAASTTLAALAMIWSGPLTDRFRTRALGAIVLVALAGSCLTMALNPAVILLPVIIFLLRFCGQGMTGHIAMVSMSRWFVASRGRALATARLGVAAGEAILPLTVVATMAATGWHVPWVLAAIVCLVAIPGLWRLLRLEREPKSHAAEDSSLGMDGRHWRRPEVLRHWLFWVMAPAIMGPSAFMTAFFFQQVEYAAQKGWGHLELVALFPIYTGLSMVSMILTGLAIDRFGAGRLMPLALAPMAVAFALYGSTESLALTMLGLTFMAIGAGAYGTLPPAFWAEYYGTGHLGAIKSLAIALMVFGSALGPGLTGILIDAGVGIETQFLWVAVYFTATSLLIAVGISWARKRLPPGTIG</sequence>
<dbReference type="Proteomes" id="UP000244069">
    <property type="component" value="Unassembled WGS sequence"/>
</dbReference>
<name>A0A2T6B5R2_9RHOB</name>
<feature type="transmembrane region" description="Helical" evidence="4">
    <location>
        <begin position="308"/>
        <end position="328"/>
    </location>
</feature>
<keyword evidence="2 4" id="KW-1133">Transmembrane helix</keyword>
<feature type="domain" description="Major facilitator superfamily (MFS) profile" evidence="5">
    <location>
        <begin position="13"/>
        <end position="400"/>
    </location>
</feature>
<dbReference type="SUPFAM" id="SSF103473">
    <property type="entry name" value="MFS general substrate transporter"/>
    <property type="match status" value="1"/>
</dbReference>
<dbReference type="GO" id="GO:0022857">
    <property type="term" value="F:transmembrane transporter activity"/>
    <property type="evidence" value="ECO:0007669"/>
    <property type="project" value="InterPro"/>
</dbReference>
<dbReference type="InterPro" id="IPR036259">
    <property type="entry name" value="MFS_trans_sf"/>
</dbReference>
<evidence type="ECO:0000256" key="3">
    <source>
        <dbReference type="ARBA" id="ARBA00023136"/>
    </source>
</evidence>
<dbReference type="RefSeq" id="WP_107974862.1">
    <property type="nucleotide sequence ID" value="NZ_BMEZ01000003.1"/>
</dbReference>
<dbReference type="InterPro" id="IPR011701">
    <property type="entry name" value="MFS"/>
</dbReference>
<dbReference type="OrthoDB" id="1404228at2"/>
<evidence type="ECO:0000256" key="4">
    <source>
        <dbReference type="SAM" id="Phobius"/>
    </source>
</evidence>
<gene>
    <name evidence="6" type="ORF">C8N44_103138</name>
</gene>
<evidence type="ECO:0000256" key="1">
    <source>
        <dbReference type="ARBA" id="ARBA00022692"/>
    </source>
</evidence>
<dbReference type="Pfam" id="PF07690">
    <property type="entry name" value="MFS_1"/>
    <property type="match status" value="1"/>
</dbReference>
<feature type="transmembrane region" description="Helical" evidence="4">
    <location>
        <begin position="102"/>
        <end position="123"/>
    </location>
</feature>
<dbReference type="InterPro" id="IPR020846">
    <property type="entry name" value="MFS_dom"/>
</dbReference>